<comment type="function">
    <text evidence="1">Zinc chaperone that directly transfers zinc cofactor to target proteins, thereby activating them. Zinc is transferred from the CXCC motif in the GTPase domain to the zinc binding site in target proteins in a process requiring GTP hydrolysis.</text>
</comment>
<dbReference type="SUPFAM" id="SSF52540">
    <property type="entry name" value="P-loop containing nucleoside triphosphate hydrolases"/>
    <property type="match status" value="1"/>
</dbReference>
<dbReference type="EMBL" id="JBHRUH010000031">
    <property type="protein sequence ID" value="MFC3293089.1"/>
    <property type="molecule type" value="Genomic_DNA"/>
</dbReference>
<proteinExistence type="predicted"/>
<sequence length="342" mass="38527">MPRPDQMPKPPIPVHIVTGFLGSGKSSFIKSLIRYKPSNERWAILINEFGQVGIDQALFESRDDVVVKGLPGGCMCCQLAFVLQAGLVNLLHRSRPDRLLIEPSGLGHPAGLLDVLRSDSFKGALTLSEVIVLLDPRRMHDDRALQHETFRDQLALADGVVLSMTDIASQQQIQAAQDYVGGLWPAKRWLRNGRFMTIEQFLQPGAHWQDEVKRPEAHRLKGTGQVLMLDAYDYRQPKPGKPVHDEGESLGFASHGWRWHPDDVFDLDRLTRGIDDLPGDIRLKGIWHTTVGWKSLNRSQGYLALEDVAWRRDSRVELIGQRLPEADALESMWQQCRIAGPC</sequence>
<dbReference type="RefSeq" id="WP_019018389.1">
    <property type="nucleotide sequence ID" value="NZ_BMXD01000001.1"/>
</dbReference>
<evidence type="ECO:0000313" key="3">
    <source>
        <dbReference type="EMBL" id="MFC3293089.1"/>
    </source>
</evidence>
<dbReference type="InterPro" id="IPR051316">
    <property type="entry name" value="Zinc-reg_GTPase_activator"/>
</dbReference>
<dbReference type="InterPro" id="IPR027417">
    <property type="entry name" value="P-loop_NTPase"/>
</dbReference>
<keyword evidence="4" id="KW-1185">Reference proteome</keyword>
<dbReference type="Pfam" id="PF07683">
    <property type="entry name" value="CobW_C"/>
    <property type="match status" value="1"/>
</dbReference>
<name>A0ABV7M2T0_9GAMM</name>
<gene>
    <name evidence="3" type="ORF">ACFOEI_13615</name>
</gene>
<dbReference type="Gene3D" id="3.40.50.300">
    <property type="entry name" value="P-loop containing nucleotide triphosphate hydrolases"/>
    <property type="match status" value="1"/>
</dbReference>
<evidence type="ECO:0000256" key="1">
    <source>
        <dbReference type="ARBA" id="ARBA00045658"/>
    </source>
</evidence>
<comment type="caution">
    <text evidence="3">The sequence shown here is derived from an EMBL/GenBank/DDBJ whole genome shotgun (WGS) entry which is preliminary data.</text>
</comment>
<dbReference type="PANTHER" id="PTHR13748">
    <property type="entry name" value="COBW-RELATED"/>
    <property type="match status" value="1"/>
</dbReference>
<protein>
    <submittedName>
        <fullName evidence="3">CobW family GTP-binding protein</fullName>
    </submittedName>
</protein>
<evidence type="ECO:0000259" key="2">
    <source>
        <dbReference type="SMART" id="SM00833"/>
    </source>
</evidence>
<dbReference type="InterPro" id="IPR003495">
    <property type="entry name" value="CobW/HypB/UreG_nucleotide-bd"/>
</dbReference>
<accession>A0ABV7M2T0</accession>
<dbReference type="PANTHER" id="PTHR13748:SF46">
    <property type="entry name" value="ZINC CHAPERONE YEIR"/>
    <property type="match status" value="1"/>
</dbReference>
<feature type="domain" description="CobW C-terminal" evidence="2">
    <location>
        <begin position="254"/>
        <end position="337"/>
    </location>
</feature>
<dbReference type="SMART" id="SM00833">
    <property type="entry name" value="CobW_C"/>
    <property type="match status" value="1"/>
</dbReference>
<evidence type="ECO:0000313" key="4">
    <source>
        <dbReference type="Proteomes" id="UP001595640"/>
    </source>
</evidence>
<dbReference type="InterPro" id="IPR011629">
    <property type="entry name" value="CobW-like_C"/>
</dbReference>
<dbReference type="CDD" id="cd03112">
    <property type="entry name" value="CobW-like"/>
    <property type="match status" value="1"/>
</dbReference>
<reference evidence="4" key="1">
    <citation type="journal article" date="2019" name="Int. J. Syst. Evol. Microbiol.">
        <title>The Global Catalogue of Microorganisms (GCM) 10K type strain sequencing project: providing services to taxonomists for standard genome sequencing and annotation.</title>
        <authorList>
            <consortium name="The Broad Institute Genomics Platform"/>
            <consortium name="The Broad Institute Genome Sequencing Center for Infectious Disease"/>
            <person name="Wu L."/>
            <person name="Ma J."/>
        </authorList>
    </citation>
    <scope>NUCLEOTIDE SEQUENCE [LARGE SCALE GENOMIC DNA]</scope>
    <source>
        <strain evidence="4">KCTC 12847</strain>
    </source>
</reference>
<organism evidence="3 4">
    <name type="scientific">Modicisalibacter luteus</name>
    <dbReference type="NCBI Taxonomy" id="453962"/>
    <lineage>
        <taxon>Bacteria</taxon>
        <taxon>Pseudomonadati</taxon>
        <taxon>Pseudomonadota</taxon>
        <taxon>Gammaproteobacteria</taxon>
        <taxon>Oceanospirillales</taxon>
        <taxon>Halomonadaceae</taxon>
        <taxon>Modicisalibacter</taxon>
    </lineage>
</organism>
<dbReference type="Pfam" id="PF02492">
    <property type="entry name" value="cobW"/>
    <property type="match status" value="1"/>
</dbReference>
<dbReference type="Proteomes" id="UP001595640">
    <property type="component" value="Unassembled WGS sequence"/>
</dbReference>